<comment type="caution">
    <text evidence="2">The sequence shown here is derived from an EMBL/GenBank/DDBJ whole genome shotgun (WGS) entry which is preliminary data.</text>
</comment>
<accession>A0ABU6R7L8</accession>
<sequence length="111" mass="12712">MLERRLLFKINTKSTDISQRDRVYTVLNICDDEDVVESNHPKETTEDASLTNNDAATSVRYKTPAAKNNSGEMRSGDNFIDDQKEKDQLSTNKFSKKGVKRQKNQNNIEDN</sequence>
<feature type="compositionally biased region" description="Polar residues" evidence="1">
    <location>
        <begin position="47"/>
        <end position="56"/>
    </location>
</feature>
<gene>
    <name evidence="2" type="ORF">PIB30_016541</name>
</gene>
<organism evidence="2 3">
    <name type="scientific">Stylosanthes scabra</name>
    <dbReference type="NCBI Taxonomy" id="79078"/>
    <lineage>
        <taxon>Eukaryota</taxon>
        <taxon>Viridiplantae</taxon>
        <taxon>Streptophyta</taxon>
        <taxon>Embryophyta</taxon>
        <taxon>Tracheophyta</taxon>
        <taxon>Spermatophyta</taxon>
        <taxon>Magnoliopsida</taxon>
        <taxon>eudicotyledons</taxon>
        <taxon>Gunneridae</taxon>
        <taxon>Pentapetalae</taxon>
        <taxon>rosids</taxon>
        <taxon>fabids</taxon>
        <taxon>Fabales</taxon>
        <taxon>Fabaceae</taxon>
        <taxon>Papilionoideae</taxon>
        <taxon>50 kb inversion clade</taxon>
        <taxon>dalbergioids sensu lato</taxon>
        <taxon>Dalbergieae</taxon>
        <taxon>Pterocarpus clade</taxon>
        <taxon>Stylosanthes</taxon>
    </lineage>
</organism>
<evidence type="ECO:0000256" key="1">
    <source>
        <dbReference type="SAM" id="MobiDB-lite"/>
    </source>
</evidence>
<proteinExistence type="predicted"/>
<dbReference type="EMBL" id="JASCZI010030255">
    <property type="protein sequence ID" value="MED6119951.1"/>
    <property type="molecule type" value="Genomic_DNA"/>
</dbReference>
<dbReference type="Proteomes" id="UP001341840">
    <property type="component" value="Unassembled WGS sequence"/>
</dbReference>
<evidence type="ECO:0000313" key="3">
    <source>
        <dbReference type="Proteomes" id="UP001341840"/>
    </source>
</evidence>
<name>A0ABU6R7L8_9FABA</name>
<reference evidence="2 3" key="1">
    <citation type="journal article" date="2023" name="Plants (Basel)">
        <title>Bridging the Gap: Combining Genomics and Transcriptomics Approaches to Understand Stylosanthes scabra, an Orphan Legume from the Brazilian Caatinga.</title>
        <authorList>
            <person name="Ferreira-Neto J.R.C."/>
            <person name="da Silva M.D."/>
            <person name="Binneck E."/>
            <person name="de Melo N.F."/>
            <person name="da Silva R.H."/>
            <person name="de Melo A.L.T.M."/>
            <person name="Pandolfi V."/>
            <person name="Bustamante F.O."/>
            <person name="Brasileiro-Vidal A.C."/>
            <person name="Benko-Iseppon A.M."/>
        </authorList>
    </citation>
    <scope>NUCLEOTIDE SEQUENCE [LARGE SCALE GENOMIC DNA]</scope>
    <source>
        <tissue evidence="2">Leaves</tissue>
    </source>
</reference>
<protein>
    <submittedName>
        <fullName evidence="2">Uncharacterized protein</fullName>
    </submittedName>
</protein>
<keyword evidence="3" id="KW-1185">Reference proteome</keyword>
<evidence type="ECO:0000313" key="2">
    <source>
        <dbReference type="EMBL" id="MED6119951.1"/>
    </source>
</evidence>
<feature type="compositionally biased region" description="Basic residues" evidence="1">
    <location>
        <begin position="94"/>
        <end position="103"/>
    </location>
</feature>
<feature type="region of interest" description="Disordered" evidence="1">
    <location>
        <begin position="34"/>
        <end position="111"/>
    </location>
</feature>